<evidence type="ECO:0000313" key="15">
    <source>
        <dbReference type="EMBL" id="CAD8171172.1"/>
    </source>
</evidence>
<organism evidence="15 16">
    <name type="scientific">Paramecium octaurelia</name>
    <dbReference type="NCBI Taxonomy" id="43137"/>
    <lineage>
        <taxon>Eukaryota</taxon>
        <taxon>Sar</taxon>
        <taxon>Alveolata</taxon>
        <taxon>Ciliophora</taxon>
        <taxon>Intramacronucleata</taxon>
        <taxon>Oligohymenophorea</taxon>
        <taxon>Peniculida</taxon>
        <taxon>Parameciidae</taxon>
        <taxon>Paramecium</taxon>
    </lineage>
</organism>
<comment type="subunit">
    <text evidence="7">May form a complex composed of at least the catalytic subunit CRK2 and a cyclin.</text>
</comment>
<comment type="catalytic activity">
    <reaction evidence="13">
        <text>[DNA-directed RNA polymerase] + ATP = phospho-[DNA-directed RNA polymerase] + ADP + H(+)</text>
        <dbReference type="Rhea" id="RHEA:10216"/>
        <dbReference type="Rhea" id="RHEA-COMP:11321"/>
        <dbReference type="Rhea" id="RHEA-COMP:11322"/>
        <dbReference type="ChEBI" id="CHEBI:15378"/>
        <dbReference type="ChEBI" id="CHEBI:30616"/>
        <dbReference type="ChEBI" id="CHEBI:43176"/>
        <dbReference type="ChEBI" id="CHEBI:68546"/>
        <dbReference type="ChEBI" id="CHEBI:456216"/>
        <dbReference type="EC" id="2.7.11.23"/>
    </reaction>
</comment>
<evidence type="ECO:0000256" key="4">
    <source>
        <dbReference type="ARBA" id="ARBA00022527"/>
    </source>
</evidence>
<comment type="caution">
    <text evidence="15">The sequence shown here is derived from an EMBL/GenBank/DDBJ whole genome shotgun (WGS) entry which is preliminary data.</text>
</comment>
<dbReference type="GO" id="GO:0004693">
    <property type="term" value="F:cyclin-dependent protein serine/threonine kinase activity"/>
    <property type="evidence" value="ECO:0007669"/>
    <property type="project" value="UniProtKB-EC"/>
</dbReference>
<dbReference type="EC" id="2.7.11.23" evidence="2"/>
<comment type="similarity">
    <text evidence="1">Belongs to the protein kinase superfamily. CMGC Ser/Thr protein kinase family. CDC2/CDKX subfamily.</text>
</comment>
<evidence type="ECO:0000256" key="3">
    <source>
        <dbReference type="ARBA" id="ARBA00012425"/>
    </source>
</evidence>
<dbReference type="PANTHER" id="PTHR24056">
    <property type="entry name" value="CELL DIVISION PROTEIN KINASE"/>
    <property type="match status" value="1"/>
</dbReference>
<sequence>MILYQDFKPENVLITKDGILKISNFFLARLWEDKPITTQICTMKYRAPEFLLNSQKYCPTLDVWAIGCVFAEFSLKQPLFQEKVS</sequence>
<feature type="domain" description="Protein kinase" evidence="14">
    <location>
        <begin position="1"/>
        <end position="85"/>
    </location>
</feature>
<dbReference type="InterPro" id="IPR000719">
    <property type="entry name" value="Prot_kinase_dom"/>
</dbReference>
<keyword evidence="5" id="KW-0808">Transferase</keyword>
<dbReference type="OrthoDB" id="417954at2759"/>
<evidence type="ECO:0000256" key="1">
    <source>
        <dbReference type="ARBA" id="ARBA00006485"/>
    </source>
</evidence>
<comment type="catalytic activity">
    <reaction evidence="11">
        <text>L-threonyl-[protein] + ATP = O-phospho-L-threonyl-[protein] + ADP + H(+)</text>
        <dbReference type="Rhea" id="RHEA:46608"/>
        <dbReference type="Rhea" id="RHEA-COMP:11060"/>
        <dbReference type="Rhea" id="RHEA-COMP:11605"/>
        <dbReference type="ChEBI" id="CHEBI:15378"/>
        <dbReference type="ChEBI" id="CHEBI:30013"/>
        <dbReference type="ChEBI" id="CHEBI:30616"/>
        <dbReference type="ChEBI" id="CHEBI:61977"/>
        <dbReference type="ChEBI" id="CHEBI:456216"/>
        <dbReference type="EC" id="2.7.11.22"/>
    </reaction>
</comment>
<dbReference type="AlphaFoldDB" id="A0A8S1V5L9"/>
<gene>
    <name evidence="15" type="ORF">POCTA_138.1.T0570262</name>
</gene>
<dbReference type="PROSITE" id="PS00108">
    <property type="entry name" value="PROTEIN_KINASE_ST"/>
    <property type="match status" value="1"/>
</dbReference>
<name>A0A8S1V5L9_PAROT</name>
<evidence type="ECO:0000256" key="2">
    <source>
        <dbReference type="ARBA" id="ARBA00012409"/>
    </source>
</evidence>
<keyword evidence="16" id="KW-1185">Reference proteome</keyword>
<comment type="catalytic activity">
    <reaction evidence="12">
        <text>L-seryl-[protein] + ATP = O-phospho-L-seryl-[protein] + ADP + H(+)</text>
        <dbReference type="Rhea" id="RHEA:17989"/>
        <dbReference type="Rhea" id="RHEA-COMP:9863"/>
        <dbReference type="Rhea" id="RHEA-COMP:11604"/>
        <dbReference type="ChEBI" id="CHEBI:15378"/>
        <dbReference type="ChEBI" id="CHEBI:29999"/>
        <dbReference type="ChEBI" id="CHEBI:30616"/>
        <dbReference type="ChEBI" id="CHEBI:83421"/>
        <dbReference type="ChEBI" id="CHEBI:456216"/>
        <dbReference type="EC" id="2.7.11.22"/>
    </reaction>
</comment>
<evidence type="ECO:0000256" key="7">
    <source>
        <dbReference type="ARBA" id="ARBA00038543"/>
    </source>
</evidence>
<dbReference type="PANTHER" id="PTHR24056:SF495">
    <property type="entry name" value="CYCLIN-DEPENDENT KINASE 8-RELATED"/>
    <property type="match status" value="1"/>
</dbReference>
<evidence type="ECO:0000256" key="10">
    <source>
        <dbReference type="ARBA" id="ARBA00042858"/>
    </source>
</evidence>
<keyword evidence="6" id="KW-0418">Kinase</keyword>
<dbReference type="EC" id="2.7.11.22" evidence="3"/>
<evidence type="ECO:0000256" key="9">
    <source>
        <dbReference type="ARBA" id="ARBA00041902"/>
    </source>
</evidence>
<evidence type="ECO:0000256" key="8">
    <source>
        <dbReference type="ARBA" id="ARBA00039612"/>
    </source>
</evidence>
<evidence type="ECO:0000256" key="5">
    <source>
        <dbReference type="ARBA" id="ARBA00022679"/>
    </source>
</evidence>
<accession>A0A8S1V5L9</accession>
<evidence type="ECO:0000256" key="12">
    <source>
        <dbReference type="ARBA" id="ARBA00048367"/>
    </source>
</evidence>
<evidence type="ECO:0000256" key="13">
    <source>
        <dbReference type="ARBA" id="ARBA00049280"/>
    </source>
</evidence>
<dbReference type="PROSITE" id="PS50011">
    <property type="entry name" value="PROTEIN_KINASE_DOM"/>
    <property type="match status" value="1"/>
</dbReference>
<evidence type="ECO:0000256" key="6">
    <source>
        <dbReference type="ARBA" id="ARBA00022777"/>
    </source>
</evidence>
<reference evidence="15" key="1">
    <citation type="submission" date="2021-01" db="EMBL/GenBank/DDBJ databases">
        <authorList>
            <consortium name="Genoscope - CEA"/>
            <person name="William W."/>
        </authorList>
    </citation>
    <scope>NUCLEOTIDE SEQUENCE</scope>
</reference>
<dbReference type="Proteomes" id="UP000683925">
    <property type="component" value="Unassembled WGS sequence"/>
</dbReference>
<evidence type="ECO:0000313" key="16">
    <source>
        <dbReference type="Proteomes" id="UP000683925"/>
    </source>
</evidence>
<dbReference type="GO" id="GO:0005524">
    <property type="term" value="F:ATP binding"/>
    <property type="evidence" value="ECO:0007669"/>
    <property type="project" value="InterPro"/>
</dbReference>
<dbReference type="InterPro" id="IPR008271">
    <property type="entry name" value="Ser/Thr_kinase_AS"/>
</dbReference>
<proteinExistence type="inferred from homology"/>
<dbReference type="GO" id="GO:0016592">
    <property type="term" value="C:mediator complex"/>
    <property type="evidence" value="ECO:0007669"/>
    <property type="project" value="TreeGrafter"/>
</dbReference>
<dbReference type="InterPro" id="IPR050108">
    <property type="entry name" value="CDK"/>
</dbReference>
<evidence type="ECO:0000259" key="14">
    <source>
        <dbReference type="PROSITE" id="PS50011"/>
    </source>
</evidence>
<dbReference type="Pfam" id="PF00069">
    <property type="entry name" value="Pkinase"/>
    <property type="match status" value="1"/>
</dbReference>
<evidence type="ECO:0000256" key="11">
    <source>
        <dbReference type="ARBA" id="ARBA00047811"/>
    </source>
</evidence>
<keyword evidence="4" id="KW-0723">Serine/threonine-protein kinase</keyword>
<dbReference type="GO" id="GO:0008353">
    <property type="term" value="F:RNA polymerase II CTD heptapeptide repeat kinase activity"/>
    <property type="evidence" value="ECO:0007669"/>
    <property type="project" value="UniProtKB-EC"/>
</dbReference>
<dbReference type="EMBL" id="CAJJDP010000056">
    <property type="protein sequence ID" value="CAD8171172.1"/>
    <property type="molecule type" value="Genomic_DNA"/>
</dbReference>
<protein>
    <recommendedName>
        <fullName evidence="8">Cyclin-dependent kinase 2 homolog</fullName>
        <ecNumber evidence="3">2.7.11.22</ecNumber>
        <ecNumber evidence="2">2.7.11.23</ecNumber>
    </recommendedName>
    <alternativeName>
        <fullName evidence="9">Cell division control protein 2 homolog</fullName>
    </alternativeName>
    <alternativeName>
        <fullName evidence="10">cdc2-related kinase 2</fullName>
    </alternativeName>
</protein>